<reference evidence="3" key="1">
    <citation type="submission" date="2022-04" db="EMBL/GenBank/DDBJ databases">
        <title>Tomato heritable bacteria conferring resistance against bacterial wilt.</title>
        <authorList>
            <person name="Yin J."/>
        </authorList>
    </citation>
    <scope>NUCLEOTIDE SEQUENCE</scope>
    <source>
        <strain evidence="3">Cra20</strain>
    </source>
</reference>
<protein>
    <submittedName>
        <fullName evidence="3">Uncharacterized protein</fullName>
    </submittedName>
</protein>
<gene>
    <name evidence="3" type="ORF">MZO42_00565</name>
</gene>
<sequence>MFKKLAVIAAASSMVLATTAAQASSASALSLRHAPAVETRASTSAAKQSNLLPGSPLFAIIGIIAVVGLLEATEVINIFGDDDADSN</sequence>
<proteinExistence type="predicted"/>
<comment type="caution">
    <text evidence="3">The sequence shown here is derived from an EMBL/GenBank/DDBJ whole genome shotgun (WGS) entry which is preliminary data.</text>
</comment>
<keyword evidence="2" id="KW-0732">Signal</keyword>
<accession>A0ABU3MY74</accession>
<keyword evidence="1" id="KW-0812">Transmembrane</keyword>
<keyword evidence="1" id="KW-0472">Membrane</keyword>
<feature type="signal peptide" evidence="2">
    <location>
        <begin position="1"/>
        <end position="23"/>
    </location>
</feature>
<evidence type="ECO:0000256" key="1">
    <source>
        <dbReference type="SAM" id="Phobius"/>
    </source>
</evidence>
<evidence type="ECO:0000256" key="2">
    <source>
        <dbReference type="SAM" id="SignalP"/>
    </source>
</evidence>
<name>A0ABU3MY74_9SPHN</name>
<dbReference type="EMBL" id="JALMLT010000001">
    <property type="protein sequence ID" value="MDT8757177.1"/>
    <property type="molecule type" value="Genomic_DNA"/>
</dbReference>
<evidence type="ECO:0000313" key="3">
    <source>
        <dbReference type="EMBL" id="MDT8757177.1"/>
    </source>
</evidence>
<organism evidence="3">
    <name type="scientific">Sphingomonas psychrotolerans</name>
    <dbReference type="NCBI Taxonomy" id="1327635"/>
    <lineage>
        <taxon>Bacteria</taxon>
        <taxon>Pseudomonadati</taxon>
        <taxon>Pseudomonadota</taxon>
        <taxon>Alphaproteobacteria</taxon>
        <taxon>Sphingomonadales</taxon>
        <taxon>Sphingomonadaceae</taxon>
        <taxon>Sphingomonas</taxon>
    </lineage>
</organism>
<feature type="transmembrane region" description="Helical" evidence="1">
    <location>
        <begin position="52"/>
        <end position="70"/>
    </location>
</feature>
<keyword evidence="1" id="KW-1133">Transmembrane helix</keyword>
<feature type="chain" id="PRO_5047022721" evidence="2">
    <location>
        <begin position="24"/>
        <end position="87"/>
    </location>
</feature>